<protein>
    <recommendedName>
        <fullName evidence="3">DUF1524 domain-containing protein</fullName>
    </recommendedName>
</protein>
<proteinExistence type="predicted"/>
<gene>
    <name evidence="1" type="ORF">A3B31_01095</name>
</gene>
<dbReference type="AlphaFoldDB" id="A0A1G2BQR9"/>
<reference evidence="1 2" key="1">
    <citation type="journal article" date="2016" name="Nat. Commun.">
        <title>Thousands of microbial genomes shed light on interconnected biogeochemical processes in an aquifer system.</title>
        <authorList>
            <person name="Anantharaman K."/>
            <person name="Brown C.T."/>
            <person name="Hug L.A."/>
            <person name="Sharon I."/>
            <person name="Castelle C.J."/>
            <person name="Probst A.J."/>
            <person name="Thomas B.C."/>
            <person name="Singh A."/>
            <person name="Wilkins M.J."/>
            <person name="Karaoz U."/>
            <person name="Brodie E.L."/>
            <person name="Williams K.H."/>
            <person name="Hubbard S.S."/>
            <person name="Banfield J.F."/>
        </authorList>
    </citation>
    <scope>NUCLEOTIDE SEQUENCE [LARGE SCALE GENOMIC DNA]</scope>
</reference>
<sequence>MLSVYFYFKEGNHTAHQMRELKKWFWRSSITNRYIGSGYNQNIGPDAEQMQELADHDRSLKLPPVTKPELSEFKGIDLRTGRSTLRNLIKLALWSSKPTFINNQEVKPQDIESQHSMPQYDHFYPSNLLKKGIGEENINNILNLHYLDKPTNVRKYEKLPSVWLEQEIKKLKPTSNAVKKYFKSELLPFESLSDVKKFEKGLFQKRIKSRKEAFEKIYTRFLKQRHRLFLDVLEKMQKGN</sequence>
<evidence type="ECO:0000313" key="1">
    <source>
        <dbReference type="EMBL" id="OGY91186.1"/>
    </source>
</evidence>
<dbReference type="EMBL" id="MHKN01000047">
    <property type="protein sequence ID" value="OGY91186.1"/>
    <property type="molecule type" value="Genomic_DNA"/>
</dbReference>
<organism evidence="1 2">
    <name type="scientific">Candidatus Komeilibacteria bacterium RIFCSPLOWO2_01_FULL_53_11</name>
    <dbReference type="NCBI Taxonomy" id="1798552"/>
    <lineage>
        <taxon>Bacteria</taxon>
        <taxon>Candidatus Komeiliibacteriota</taxon>
    </lineage>
</organism>
<accession>A0A1G2BQR9</accession>
<dbReference type="PANTHER" id="PTHR37292">
    <property type="entry name" value="VNG6097C"/>
    <property type="match status" value="1"/>
</dbReference>
<comment type="caution">
    <text evidence="1">The sequence shown here is derived from an EMBL/GenBank/DDBJ whole genome shotgun (WGS) entry which is preliminary data.</text>
</comment>
<dbReference type="PANTHER" id="PTHR37292:SF2">
    <property type="entry name" value="DUF262 DOMAIN-CONTAINING PROTEIN"/>
    <property type="match status" value="1"/>
</dbReference>
<name>A0A1G2BQR9_9BACT</name>
<evidence type="ECO:0000313" key="2">
    <source>
        <dbReference type="Proteomes" id="UP000177349"/>
    </source>
</evidence>
<dbReference type="Proteomes" id="UP000177349">
    <property type="component" value="Unassembled WGS sequence"/>
</dbReference>
<evidence type="ECO:0008006" key="3">
    <source>
        <dbReference type="Google" id="ProtNLM"/>
    </source>
</evidence>